<feature type="transmembrane region" description="Helical" evidence="8">
    <location>
        <begin position="304"/>
        <end position="324"/>
    </location>
</feature>
<sequence>MVPWRLYFTYISITIGSSFVFGYHTGVINAPLSLIQNFTRKVIDDKNYVCGSSCVRTIMSFCVTAFVIGGLIGGLSGGIIANKLGRKRTLLILSLPTIIGSVLIMLSLAVNSFEVIILGRFIIGVSAGAYTVVAPNYLSEIAPLSSRGAAGTMNQFVIVFAILLSQILGLSQVMGTETLWPYLLGLCAPVCLLHVICMLFCPESPSYLYLIKGDKDGARDALLILRGKNYDVQMELDSIQHNMEYSGDNQLSMKDFFQIPYLRWGLFVALIPHFGQQLSGINGILYYSVPLFESIGLSNKDATLVNLGVGATILLGTIISIFIIDRGGRRVLLLIGFSICLFSLISFTTVLAIQKFTGTLWLTYIAILIIYLFVSGFSIGPGSIPWFIVAELFTQEHRDTASSVAVGTNWLCNIVVGLVFPQLLAIMDIYAFIPFICILITVIVLIALYLPETKGFSPIYTESVFKAQFRHSSRIPYTWEIGSQLKFAFTEH</sequence>
<dbReference type="GO" id="GO:1990539">
    <property type="term" value="P:fructose import across plasma membrane"/>
    <property type="evidence" value="ECO:0007669"/>
    <property type="project" value="UniProtKB-ARBA"/>
</dbReference>
<dbReference type="SUPFAM" id="SSF103473">
    <property type="entry name" value="MFS general substrate transporter"/>
    <property type="match status" value="1"/>
</dbReference>
<protein>
    <recommendedName>
        <fullName evidence="9">Major facilitator superfamily (MFS) profile domain-containing protein</fullName>
    </recommendedName>
</protein>
<dbReference type="GO" id="GO:0005353">
    <property type="term" value="F:fructose transmembrane transporter activity"/>
    <property type="evidence" value="ECO:0007669"/>
    <property type="project" value="UniProtKB-ARBA"/>
</dbReference>
<feature type="domain" description="Major facilitator superfamily (MFS) profile" evidence="9">
    <location>
        <begin position="10"/>
        <end position="454"/>
    </location>
</feature>
<dbReference type="PANTHER" id="PTHR23503">
    <property type="entry name" value="SOLUTE CARRIER FAMILY 2"/>
    <property type="match status" value="1"/>
</dbReference>
<feature type="transmembrane region" description="Helical" evidence="8">
    <location>
        <begin position="116"/>
        <end position="135"/>
    </location>
</feature>
<evidence type="ECO:0000313" key="11">
    <source>
        <dbReference type="WBParaSite" id="TREG1_65270.2"/>
    </source>
</evidence>
<feature type="transmembrane region" description="Helical" evidence="8">
    <location>
        <begin position="261"/>
        <end position="284"/>
    </location>
</feature>
<dbReference type="InterPro" id="IPR036259">
    <property type="entry name" value="MFS_trans_sf"/>
</dbReference>
<dbReference type="Gene3D" id="1.20.1250.20">
    <property type="entry name" value="MFS general substrate transporter like domains"/>
    <property type="match status" value="1"/>
</dbReference>
<dbReference type="InterPro" id="IPR005828">
    <property type="entry name" value="MFS_sugar_transport-like"/>
</dbReference>
<feature type="transmembrane region" description="Helical" evidence="8">
    <location>
        <begin position="429"/>
        <end position="450"/>
    </location>
</feature>
<dbReference type="Proteomes" id="UP000050795">
    <property type="component" value="Unassembled WGS sequence"/>
</dbReference>
<dbReference type="Pfam" id="PF00083">
    <property type="entry name" value="Sugar_tr"/>
    <property type="match status" value="1"/>
</dbReference>
<evidence type="ECO:0000256" key="6">
    <source>
        <dbReference type="ARBA" id="ARBA00023136"/>
    </source>
</evidence>
<keyword evidence="5 8" id="KW-1133">Transmembrane helix</keyword>
<dbReference type="InterPro" id="IPR003663">
    <property type="entry name" value="Sugar/inositol_transpt"/>
</dbReference>
<keyword evidence="3" id="KW-1003">Cell membrane</keyword>
<feature type="transmembrane region" description="Helical" evidence="8">
    <location>
        <begin position="7"/>
        <end position="24"/>
    </location>
</feature>
<evidence type="ECO:0000259" key="9">
    <source>
        <dbReference type="PROSITE" id="PS50850"/>
    </source>
</evidence>
<evidence type="ECO:0000256" key="2">
    <source>
        <dbReference type="ARBA" id="ARBA00022448"/>
    </source>
</evidence>
<evidence type="ECO:0000256" key="7">
    <source>
        <dbReference type="RuleBase" id="RU003346"/>
    </source>
</evidence>
<dbReference type="GO" id="GO:0005886">
    <property type="term" value="C:plasma membrane"/>
    <property type="evidence" value="ECO:0007669"/>
    <property type="project" value="UniProtKB-SubCell"/>
</dbReference>
<dbReference type="InterPro" id="IPR020846">
    <property type="entry name" value="MFS_dom"/>
</dbReference>
<keyword evidence="6 8" id="KW-0472">Membrane</keyword>
<feature type="transmembrane region" description="Helical" evidence="8">
    <location>
        <begin position="401"/>
        <end position="423"/>
    </location>
</feature>
<feature type="transmembrane region" description="Helical" evidence="8">
    <location>
        <begin position="58"/>
        <end position="81"/>
    </location>
</feature>
<dbReference type="InterPro" id="IPR005829">
    <property type="entry name" value="Sugar_transporter_CS"/>
</dbReference>
<evidence type="ECO:0000256" key="5">
    <source>
        <dbReference type="ARBA" id="ARBA00022989"/>
    </source>
</evidence>
<dbReference type="PROSITE" id="PS00217">
    <property type="entry name" value="SUGAR_TRANSPORT_2"/>
    <property type="match status" value="1"/>
</dbReference>
<keyword evidence="2 7" id="KW-0813">Transport</keyword>
<reference evidence="11" key="2">
    <citation type="submission" date="2023-11" db="UniProtKB">
        <authorList>
            <consortium name="WormBaseParasite"/>
        </authorList>
    </citation>
    <scope>IDENTIFICATION</scope>
</reference>
<dbReference type="FunFam" id="1.20.1250.20:FF:001511">
    <property type="entry name" value="Solute carrier family 2, facilitated glucose transporter member 5"/>
    <property type="match status" value="1"/>
</dbReference>
<name>A0AA85K428_TRIRE</name>
<dbReference type="AlphaFoldDB" id="A0AA85K428"/>
<feature type="transmembrane region" description="Helical" evidence="8">
    <location>
        <begin position="90"/>
        <end position="110"/>
    </location>
</feature>
<dbReference type="NCBIfam" id="TIGR00879">
    <property type="entry name" value="SP"/>
    <property type="match status" value="1"/>
</dbReference>
<comment type="subcellular location">
    <subcellularLocation>
        <location evidence="1">Cell membrane</location>
        <topology evidence="1">Multi-pass membrane protein</topology>
    </subcellularLocation>
</comment>
<feature type="transmembrane region" description="Helical" evidence="8">
    <location>
        <begin position="365"/>
        <end position="389"/>
    </location>
</feature>
<dbReference type="WBParaSite" id="TREG1_65270.2">
    <property type="protein sequence ID" value="TREG1_65270.2"/>
    <property type="gene ID" value="TREG1_65270"/>
</dbReference>
<feature type="transmembrane region" description="Helical" evidence="8">
    <location>
        <begin position="180"/>
        <end position="201"/>
    </location>
</feature>
<feature type="transmembrane region" description="Helical" evidence="8">
    <location>
        <begin position="156"/>
        <end position="174"/>
    </location>
</feature>
<evidence type="ECO:0000256" key="4">
    <source>
        <dbReference type="ARBA" id="ARBA00022692"/>
    </source>
</evidence>
<evidence type="ECO:0000256" key="3">
    <source>
        <dbReference type="ARBA" id="ARBA00022475"/>
    </source>
</evidence>
<dbReference type="InterPro" id="IPR045263">
    <property type="entry name" value="GLUT"/>
</dbReference>
<feature type="transmembrane region" description="Helical" evidence="8">
    <location>
        <begin position="331"/>
        <end position="353"/>
    </location>
</feature>
<dbReference type="PROSITE" id="PS50850">
    <property type="entry name" value="MFS"/>
    <property type="match status" value="1"/>
</dbReference>
<keyword evidence="10" id="KW-1185">Reference proteome</keyword>
<comment type="similarity">
    <text evidence="7">Belongs to the major facilitator superfamily. Sugar transporter (TC 2.A.1.1) family.</text>
</comment>
<accession>A0AA85K428</accession>
<evidence type="ECO:0000256" key="8">
    <source>
        <dbReference type="SAM" id="Phobius"/>
    </source>
</evidence>
<proteinExistence type="inferred from homology"/>
<dbReference type="PRINTS" id="PR00171">
    <property type="entry name" value="SUGRTRNSPORT"/>
</dbReference>
<organism evidence="10 11">
    <name type="scientific">Trichobilharzia regenti</name>
    <name type="common">Nasal bird schistosome</name>
    <dbReference type="NCBI Taxonomy" id="157069"/>
    <lineage>
        <taxon>Eukaryota</taxon>
        <taxon>Metazoa</taxon>
        <taxon>Spiralia</taxon>
        <taxon>Lophotrochozoa</taxon>
        <taxon>Platyhelminthes</taxon>
        <taxon>Trematoda</taxon>
        <taxon>Digenea</taxon>
        <taxon>Strigeidida</taxon>
        <taxon>Schistosomatoidea</taxon>
        <taxon>Schistosomatidae</taxon>
        <taxon>Trichobilharzia</taxon>
    </lineage>
</organism>
<evidence type="ECO:0000313" key="10">
    <source>
        <dbReference type="Proteomes" id="UP000050795"/>
    </source>
</evidence>
<dbReference type="PANTHER" id="PTHR23503:SF8">
    <property type="entry name" value="FACILITATED GLUCOSE TRANSPORTER PROTEIN 1"/>
    <property type="match status" value="1"/>
</dbReference>
<reference evidence="10" key="1">
    <citation type="submission" date="2022-06" db="EMBL/GenBank/DDBJ databases">
        <authorList>
            <person name="Berger JAMES D."/>
            <person name="Berger JAMES D."/>
        </authorList>
    </citation>
    <scope>NUCLEOTIDE SEQUENCE [LARGE SCALE GENOMIC DNA]</scope>
</reference>
<evidence type="ECO:0000256" key="1">
    <source>
        <dbReference type="ARBA" id="ARBA00004651"/>
    </source>
</evidence>
<keyword evidence="4 8" id="KW-0812">Transmembrane</keyword>